<organism evidence="2 3">
    <name type="scientific">Sphenostylis stenocarpa</name>
    <dbReference type="NCBI Taxonomy" id="92480"/>
    <lineage>
        <taxon>Eukaryota</taxon>
        <taxon>Viridiplantae</taxon>
        <taxon>Streptophyta</taxon>
        <taxon>Embryophyta</taxon>
        <taxon>Tracheophyta</taxon>
        <taxon>Spermatophyta</taxon>
        <taxon>Magnoliopsida</taxon>
        <taxon>eudicotyledons</taxon>
        <taxon>Gunneridae</taxon>
        <taxon>Pentapetalae</taxon>
        <taxon>rosids</taxon>
        <taxon>fabids</taxon>
        <taxon>Fabales</taxon>
        <taxon>Fabaceae</taxon>
        <taxon>Papilionoideae</taxon>
        <taxon>50 kb inversion clade</taxon>
        <taxon>NPAAA clade</taxon>
        <taxon>indigoferoid/millettioid clade</taxon>
        <taxon>Phaseoleae</taxon>
        <taxon>Sphenostylis</taxon>
    </lineage>
</organism>
<evidence type="ECO:0000313" key="3">
    <source>
        <dbReference type="Proteomes" id="UP001189624"/>
    </source>
</evidence>
<dbReference type="Proteomes" id="UP001189624">
    <property type="component" value="Chromosome 7"/>
</dbReference>
<name>A0AA86TA19_9FABA</name>
<dbReference type="AlphaFoldDB" id="A0AA86TA19"/>
<dbReference type="EMBL" id="OY731404">
    <property type="protein sequence ID" value="CAJ1968709.1"/>
    <property type="molecule type" value="Genomic_DNA"/>
</dbReference>
<protein>
    <submittedName>
        <fullName evidence="2">Uncharacterized protein</fullName>
    </submittedName>
</protein>
<dbReference type="PANTHER" id="PTHR21654">
    <property type="entry name" value="FI21293P1"/>
    <property type="match status" value="1"/>
</dbReference>
<accession>A0AA86TA19</accession>
<evidence type="ECO:0000256" key="1">
    <source>
        <dbReference type="SAM" id="MobiDB-lite"/>
    </source>
</evidence>
<dbReference type="Gramene" id="rna-AYBTSS11_LOCUS21862">
    <property type="protein sequence ID" value="CAJ1968709.1"/>
    <property type="gene ID" value="gene-AYBTSS11_LOCUS21862"/>
</dbReference>
<keyword evidence="3" id="KW-1185">Reference proteome</keyword>
<proteinExistence type="predicted"/>
<feature type="region of interest" description="Disordered" evidence="1">
    <location>
        <begin position="1"/>
        <end position="21"/>
    </location>
</feature>
<evidence type="ECO:0000313" key="2">
    <source>
        <dbReference type="EMBL" id="CAJ1968709.1"/>
    </source>
</evidence>
<feature type="compositionally biased region" description="Basic residues" evidence="1">
    <location>
        <begin position="7"/>
        <end position="21"/>
    </location>
</feature>
<dbReference type="Gene3D" id="1.10.10.60">
    <property type="entry name" value="Homeodomain-like"/>
    <property type="match status" value="1"/>
</dbReference>
<dbReference type="PANTHER" id="PTHR21654:SF60">
    <property type="entry name" value="TRIHELIX TRANSCRIPTION FACTOR PTL"/>
    <property type="match status" value="1"/>
</dbReference>
<reference evidence="2" key="1">
    <citation type="submission" date="2023-10" db="EMBL/GenBank/DDBJ databases">
        <authorList>
            <person name="Domelevo Entfellner J.-B."/>
        </authorList>
    </citation>
    <scope>NUCLEOTIDE SEQUENCE</scope>
</reference>
<gene>
    <name evidence="2" type="ORF">AYBTSS11_LOCUS21862</name>
</gene>
<sequence>MEMEDHHHHHHHQHQHQHQHHFGVNDLRQVVNGPRLPHSSFPSMPPHPTVELFPGHRNLTPLPGSQQQQQHYEVMMFGRDIMPPGLHDFASTPHDSAAAAPTITVPTPPTFDAEGAGCIGGDPSTGRWPRQETLSLLEIRSRLDSKFKEANHKGPLWDEVSRYNIHYI</sequence>